<comment type="caution">
    <text evidence="10">The sequence shown here is derived from an EMBL/GenBank/DDBJ whole genome shotgun (WGS) entry which is preliminary data.</text>
</comment>
<dbReference type="PROSITE" id="PS00216">
    <property type="entry name" value="SUGAR_TRANSPORT_1"/>
    <property type="match status" value="1"/>
</dbReference>
<evidence type="ECO:0000313" key="11">
    <source>
        <dbReference type="Proteomes" id="UP000799439"/>
    </source>
</evidence>
<dbReference type="GO" id="GO:0016020">
    <property type="term" value="C:membrane"/>
    <property type="evidence" value="ECO:0007669"/>
    <property type="project" value="UniProtKB-SubCell"/>
</dbReference>
<dbReference type="PROSITE" id="PS50850">
    <property type="entry name" value="MFS"/>
    <property type="match status" value="1"/>
</dbReference>
<proteinExistence type="inferred from homology"/>
<evidence type="ECO:0000256" key="5">
    <source>
        <dbReference type="ARBA" id="ARBA00022989"/>
    </source>
</evidence>
<dbReference type="Proteomes" id="UP000799439">
    <property type="component" value="Unassembled WGS sequence"/>
</dbReference>
<evidence type="ECO:0000256" key="4">
    <source>
        <dbReference type="ARBA" id="ARBA00022692"/>
    </source>
</evidence>
<dbReference type="InterPro" id="IPR036259">
    <property type="entry name" value="MFS_trans_sf"/>
</dbReference>
<feature type="compositionally biased region" description="Basic and acidic residues" evidence="7">
    <location>
        <begin position="243"/>
        <end position="259"/>
    </location>
</feature>
<dbReference type="PANTHER" id="PTHR23503">
    <property type="entry name" value="SOLUTE CARRIER FAMILY 2"/>
    <property type="match status" value="1"/>
</dbReference>
<dbReference type="Gene3D" id="1.20.1250.20">
    <property type="entry name" value="MFS general substrate transporter like domains"/>
    <property type="match status" value="1"/>
</dbReference>
<dbReference type="OrthoDB" id="4540492at2759"/>
<evidence type="ECO:0000256" key="6">
    <source>
        <dbReference type="ARBA" id="ARBA00023136"/>
    </source>
</evidence>
<keyword evidence="5 8" id="KW-1133">Transmembrane helix</keyword>
<evidence type="ECO:0000259" key="9">
    <source>
        <dbReference type="PROSITE" id="PS50850"/>
    </source>
</evidence>
<dbReference type="InterPro" id="IPR003663">
    <property type="entry name" value="Sugar/inositol_transpt"/>
</dbReference>
<comment type="similarity">
    <text evidence="2">Belongs to the major facilitator superfamily. Sugar transporter (TC 2.A.1.1) family.</text>
</comment>
<feature type="transmembrane region" description="Helical" evidence="8">
    <location>
        <begin position="393"/>
        <end position="418"/>
    </location>
</feature>
<evidence type="ECO:0000256" key="2">
    <source>
        <dbReference type="ARBA" id="ARBA00010992"/>
    </source>
</evidence>
<feature type="transmembrane region" description="Helical" evidence="8">
    <location>
        <begin position="461"/>
        <end position="480"/>
    </location>
</feature>
<dbReference type="PANTHER" id="PTHR23503:SF8">
    <property type="entry name" value="FACILITATED GLUCOSE TRANSPORTER PROTEIN 1"/>
    <property type="match status" value="1"/>
</dbReference>
<gene>
    <name evidence="10" type="ORF">K461DRAFT_292551</name>
</gene>
<dbReference type="EMBL" id="ML996084">
    <property type="protein sequence ID" value="KAF2153841.1"/>
    <property type="molecule type" value="Genomic_DNA"/>
</dbReference>
<dbReference type="InterPro" id="IPR005829">
    <property type="entry name" value="Sugar_transporter_CS"/>
</dbReference>
<evidence type="ECO:0000256" key="8">
    <source>
        <dbReference type="SAM" id="Phobius"/>
    </source>
</evidence>
<keyword evidence="4 8" id="KW-0812">Transmembrane</keyword>
<dbReference type="InterPro" id="IPR005828">
    <property type="entry name" value="MFS_sugar_transport-like"/>
</dbReference>
<feature type="transmembrane region" description="Helical" evidence="8">
    <location>
        <begin position="367"/>
        <end position="387"/>
    </location>
</feature>
<evidence type="ECO:0000313" key="10">
    <source>
        <dbReference type="EMBL" id="KAF2153841.1"/>
    </source>
</evidence>
<dbReference type="AlphaFoldDB" id="A0A9P4J2B2"/>
<dbReference type="InterPro" id="IPR020846">
    <property type="entry name" value="MFS_dom"/>
</dbReference>
<dbReference type="GO" id="GO:0015149">
    <property type="term" value="F:hexose transmembrane transporter activity"/>
    <property type="evidence" value="ECO:0007669"/>
    <property type="project" value="TreeGrafter"/>
</dbReference>
<feature type="domain" description="Major facilitator superfamily (MFS) profile" evidence="9">
    <location>
        <begin position="14"/>
        <end position="484"/>
    </location>
</feature>
<keyword evidence="11" id="KW-1185">Reference proteome</keyword>
<feature type="transmembrane region" description="Helical" evidence="8">
    <location>
        <begin position="7"/>
        <end position="30"/>
    </location>
</feature>
<keyword evidence="6 8" id="KW-0472">Membrane</keyword>
<feature type="transmembrane region" description="Helical" evidence="8">
    <location>
        <begin position="179"/>
        <end position="201"/>
    </location>
</feature>
<reference evidence="10" key="1">
    <citation type="journal article" date="2020" name="Stud. Mycol.">
        <title>101 Dothideomycetes genomes: a test case for predicting lifestyles and emergence of pathogens.</title>
        <authorList>
            <person name="Haridas S."/>
            <person name="Albert R."/>
            <person name="Binder M."/>
            <person name="Bloem J."/>
            <person name="Labutti K."/>
            <person name="Salamov A."/>
            <person name="Andreopoulos B."/>
            <person name="Baker S."/>
            <person name="Barry K."/>
            <person name="Bills G."/>
            <person name="Bluhm B."/>
            <person name="Cannon C."/>
            <person name="Castanera R."/>
            <person name="Culley D."/>
            <person name="Daum C."/>
            <person name="Ezra D."/>
            <person name="Gonzalez J."/>
            <person name="Henrissat B."/>
            <person name="Kuo A."/>
            <person name="Liang C."/>
            <person name="Lipzen A."/>
            <person name="Lutzoni F."/>
            <person name="Magnuson J."/>
            <person name="Mondo S."/>
            <person name="Nolan M."/>
            <person name="Ohm R."/>
            <person name="Pangilinan J."/>
            <person name="Park H.-J."/>
            <person name="Ramirez L."/>
            <person name="Alfaro M."/>
            <person name="Sun H."/>
            <person name="Tritt A."/>
            <person name="Yoshinaga Y."/>
            <person name="Zwiers L.-H."/>
            <person name="Turgeon B."/>
            <person name="Goodwin S."/>
            <person name="Spatafora J."/>
            <person name="Crous P."/>
            <person name="Grigoriev I."/>
        </authorList>
    </citation>
    <scope>NUCLEOTIDE SEQUENCE</scope>
    <source>
        <strain evidence="10">CBS 260.36</strain>
    </source>
</reference>
<keyword evidence="3" id="KW-0813">Transport</keyword>
<feature type="transmembrane region" description="Helical" evidence="8">
    <location>
        <begin position="119"/>
        <end position="140"/>
    </location>
</feature>
<feature type="transmembrane region" description="Helical" evidence="8">
    <location>
        <begin position="339"/>
        <end position="360"/>
    </location>
</feature>
<dbReference type="PROSITE" id="PS00217">
    <property type="entry name" value="SUGAR_TRANSPORT_2"/>
    <property type="match status" value="1"/>
</dbReference>
<evidence type="ECO:0000256" key="7">
    <source>
        <dbReference type="SAM" id="MobiDB-lite"/>
    </source>
</evidence>
<comment type="subcellular location">
    <subcellularLocation>
        <location evidence="1">Membrane</location>
        <topology evidence="1">Multi-pass membrane protein</topology>
    </subcellularLocation>
</comment>
<feature type="region of interest" description="Disordered" evidence="7">
    <location>
        <begin position="243"/>
        <end position="274"/>
    </location>
</feature>
<feature type="transmembrane region" description="Helical" evidence="8">
    <location>
        <begin position="303"/>
        <end position="327"/>
    </location>
</feature>
<feature type="transmembrane region" description="Helical" evidence="8">
    <location>
        <begin position="62"/>
        <end position="82"/>
    </location>
</feature>
<organism evidence="10 11">
    <name type="scientific">Myriangium duriaei CBS 260.36</name>
    <dbReference type="NCBI Taxonomy" id="1168546"/>
    <lineage>
        <taxon>Eukaryota</taxon>
        <taxon>Fungi</taxon>
        <taxon>Dikarya</taxon>
        <taxon>Ascomycota</taxon>
        <taxon>Pezizomycotina</taxon>
        <taxon>Dothideomycetes</taxon>
        <taxon>Dothideomycetidae</taxon>
        <taxon>Myriangiales</taxon>
        <taxon>Myriangiaceae</taxon>
        <taxon>Myriangium</taxon>
    </lineage>
</organism>
<dbReference type="InterPro" id="IPR045263">
    <property type="entry name" value="GLUT"/>
</dbReference>
<dbReference type="SUPFAM" id="SSF103473">
    <property type="entry name" value="MFS general substrate transporter"/>
    <property type="match status" value="1"/>
</dbReference>
<evidence type="ECO:0000256" key="3">
    <source>
        <dbReference type="ARBA" id="ARBA00022448"/>
    </source>
</evidence>
<feature type="transmembrane region" description="Helical" evidence="8">
    <location>
        <begin position="152"/>
        <end position="173"/>
    </location>
</feature>
<evidence type="ECO:0000256" key="1">
    <source>
        <dbReference type="ARBA" id="ARBA00004141"/>
    </source>
</evidence>
<accession>A0A9P4J2B2</accession>
<feature type="transmembrane region" description="Helical" evidence="8">
    <location>
        <begin position="430"/>
        <end position="449"/>
    </location>
</feature>
<protein>
    <submittedName>
        <fullName evidence="10">General substrate transporter</fullName>
    </submittedName>
</protein>
<dbReference type="PRINTS" id="PR00171">
    <property type="entry name" value="SUGRTRNSPORT"/>
</dbReference>
<dbReference type="Pfam" id="PF00083">
    <property type="entry name" value="Sugar_tr"/>
    <property type="match status" value="1"/>
</dbReference>
<name>A0A9P4J2B2_9PEZI</name>
<sequence length="504" mass="53769">MAFFRDITVYFIVLLLVATIGPFLFGYHLAELNGPKAVLTCEKRSEQAGSASLPTCIPMNSAQLGLVSSIFTLGGLIGALAAGSFSEKYGRYKTMLGTSLFHVLGPVLEALARGIPTMAVGRILSGVGAGSALVVVPIYISELSPPHQKGFFGAFTQVTTNVGILTTQVLGLFFSKGQYWRIILAAAGIFGLAQIAGLVLFGQESPKWLADHDYPIEAKRILRKVRGHKADIDAEVRGWGVSDRDTADHEESTLLHNEERETDEQSDDRPVGAVQKSRDAVKAVSHEVLGFFAILKDAENRPAVLVVMVVMLGQQLTGINSVIMYGVDVLSGLLAANSALLNVGVALLNVIVTAGSAPLIDRFGRKTCLLVSVSIMGISSLFIGVGISKQISIMSGVAVLTFVAGFAIGIGPIPFILSSELVNAEAVGSTQSWALAANWISTFLVAQFFPIINEQLGGGKVYFGFTLVAVLFAIFLITYLPESKGKATADEVWGRKRQSSERED</sequence>